<accession>A0AC58TDU2</accession>
<name>A0AC58TDU2_TOBAC</name>
<proteinExistence type="predicted"/>
<sequence>MPRKALQLTSSDNILCVQRALKKRLHLCLSTSLSQQEVEEMADKLFDSCDDRSRGDVGYAIAVEYWGQGIATNAVKMTIPQVYNDFPEIVRPQALADVENKASQRVLVKAGFIKEGILRKYGYHKGKIVDLVMYSLLSTESDI</sequence>
<keyword evidence="1" id="KW-1185">Reference proteome</keyword>
<reference evidence="2" key="2">
    <citation type="submission" date="2025-08" db="UniProtKB">
        <authorList>
            <consortium name="RefSeq"/>
        </authorList>
    </citation>
    <scope>IDENTIFICATION</scope>
    <source>
        <tissue evidence="2">Leaf</tissue>
    </source>
</reference>
<evidence type="ECO:0000313" key="1">
    <source>
        <dbReference type="Proteomes" id="UP000790787"/>
    </source>
</evidence>
<organism evidence="1 2">
    <name type="scientific">Nicotiana tabacum</name>
    <name type="common">Common tobacco</name>
    <dbReference type="NCBI Taxonomy" id="4097"/>
    <lineage>
        <taxon>Eukaryota</taxon>
        <taxon>Viridiplantae</taxon>
        <taxon>Streptophyta</taxon>
        <taxon>Embryophyta</taxon>
        <taxon>Tracheophyta</taxon>
        <taxon>Spermatophyta</taxon>
        <taxon>Magnoliopsida</taxon>
        <taxon>eudicotyledons</taxon>
        <taxon>Gunneridae</taxon>
        <taxon>Pentapetalae</taxon>
        <taxon>asterids</taxon>
        <taxon>lamiids</taxon>
        <taxon>Solanales</taxon>
        <taxon>Solanaceae</taxon>
        <taxon>Nicotianoideae</taxon>
        <taxon>Nicotianeae</taxon>
        <taxon>Nicotiana</taxon>
    </lineage>
</organism>
<reference evidence="1" key="1">
    <citation type="journal article" date="2014" name="Nat. Commun.">
        <title>The tobacco genome sequence and its comparison with those of tomato and potato.</title>
        <authorList>
            <person name="Sierro N."/>
            <person name="Battey J.N."/>
            <person name="Ouadi S."/>
            <person name="Bakaher N."/>
            <person name="Bovet L."/>
            <person name="Willig A."/>
            <person name="Goepfert S."/>
            <person name="Peitsch M.C."/>
            <person name="Ivanov N.V."/>
        </authorList>
    </citation>
    <scope>NUCLEOTIDE SEQUENCE [LARGE SCALE GENOMIC DNA]</scope>
</reference>
<protein>
    <submittedName>
        <fullName evidence="2">Uncharacterized protein LOC107824832</fullName>
    </submittedName>
</protein>
<evidence type="ECO:0000313" key="2">
    <source>
        <dbReference type="RefSeq" id="XP_075095393.1"/>
    </source>
</evidence>
<dbReference type="Proteomes" id="UP000790787">
    <property type="component" value="Chromosome 19"/>
</dbReference>
<gene>
    <name evidence="2" type="primary">LOC107824832</name>
</gene>
<dbReference type="RefSeq" id="XP_075095393.1">
    <property type="nucleotide sequence ID" value="XM_075239292.1"/>
</dbReference>